<evidence type="ECO:0000256" key="2">
    <source>
        <dbReference type="ARBA" id="ARBA00023125"/>
    </source>
</evidence>
<dbReference type="PANTHER" id="PTHR46621:SF1">
    <property type="entry name" value="SNRNA-ACTIVATING PROTEIN COMPLEX SUBUNIT 4"/>
    <property type="match status" value="1"/>
</dbReference>
<organism evidence="6 7">
    <name type="scientific">Larimichthys crocea</name>
    <name type="common">Large yellow croaker</name>
    <name type="synonym">Pseudosciaena crocea</name>
    <dbReference type="NCBI Taxonomy" id="215358"/>
    <lineage>
        <taxon>Eukaryota</taxon>
        <taxon>Metazoa</taxon>
        <taxon>Chordata</taxon>
        <taxon>Craniata</taxon>
        <taxon>Vertebrata</taxon>
        <taxon>Euteleostomi</taxon>
        <taxon>Actinopterygii</taxon>
        <taxon>Neopterygii</taxon>
        <taxon>Teleostei</taxon>
        <taxon>Neoteleostei</taxon>
        <taxon>Acanthomorphata</taxon>
        <taxon>Eupercaria</taxon>
        <taxon>Sciaenidae</taxon>
        <taxon>Larimichthys</taxon>
    </lineage>
</organism>
<evidence type="ECO:0000313" key="6">
    <source>
        <dbReference type="EMBL" id="KAE8277163.1"/>
    </source>
</evidence>
<dbReference type="InterPro" id="IPR051575">
    <property type="entry name" value="Myb-like_DNA-bd"/>
</dbReference>
<name>A0A6G0HD90_LARCR</name>
<dbReference type="GO" id="GO:0042796">
    <property type="term" value="P:snRNA transcription by RNA polymerase III"/>
    <property type="evidence" value="ECO:0007669"/>
    <property type="project" value="TreeGrafter"/>
</dbReference>
<accession>A0A6G0HD90</accession>
<proteinExistence type="predicted"/>
<evidence type="ECO:0000256" key="5">
    <source>
        <dbReference type="SAM" id="MobiDB-lite"/>
    </source>
</evidence>
<dbReference type="AlphaFoldDB" id="A0A6G0HD90"/>
<dbReference type="GO" id="GO:0042795">
    <property type="term" value="P:snRNA transcription by RNA polymerase II"/>
    <property type="evidence" value="ECO:0007669"/>
    <property type="project" value="TreeGrafter"/>
</dbReference>
<dbReference type="EMBL" id="REGW02001261">
    <property type="protein sequence ID" value="KAE8277163.1"/>
    <property type="molecule type" value="Genomic_DNA"/>
</dbReference>
<reference evidence="6 7" key="1">
    <citation type="submission" date="2019-07" db="EMBL/GenBank/DDBJ databases">
        <title>Chromosome genome assembly for large yellow croaker.</title>
        <authorList>
            <person name="Xiao S."/>
        </authorList>
    </citation>
    <scope>NUCLEOTIDE SEQUENCE [LARGE SCALE GENOMIC DNA]</scope>
    <source>
        <strain evidence="6">JMULYC20181020</strain>
        <tissue evidence="6">Muscle</tissue>
    </source>
</reference>
<comment type="caution">
    <text evidence="6">The sequence shown here is derived from an EMBL/GenBank/DDBJ whole genome shotgun (WGS) entry which is preliminary data.</text>
</comment>
<keyword evidence="2" id="KW-0238">DNA-binding</keyword>
<evidence type="ECO:0000256" key="1">
    <source>
        <dbReference type="ARBA" id="ARBA00023015"/>
    </source>
</evidence>
<gene>
    <name evidence="6" type="ORF">D5F01_LYC25021</name>
</gene>
<sequence>MSVSLSAERDRIQRQVEELEQILSVTNTDMELLSSETDDESADDDTEEEGKSAAGLLAQRAKIQQEIQNLETILGPHSPVCVSDDDSSSESELGLSASVDSCLQMNLVYQQVVQETLDQLETLLDQNHRQQKEVTSQLSGPIKESSREPGPPSSCQQPINMFLGRFFKPYFKDKLTGLGPPANEETKLKTVRMSGCLENKKLKVKRWASWQKTLLIDSVSRDGLRRLIQPKLSRVDYLTQKLSSAEETDRQQLREQIDSLEREIDLLR</sequence>
<dbReference type="PANTHER" id="PTHR46621">
    <property type="entry name" value="SNRNA-ACTIVATING PROTEIN COMPLEX SUBUNIT 4"/>
    <property type="match status" value="1"/>
</dbReference>
<dbReference type="GO" id="GO:0001006">
    <property type="term" value="F:RNA polymerase III type 3 promoter sequence-specific DNA binding"/>
    <property type="evidence" value="ECO:0007669"/>
    <property type="project" value="TreeGrafter"/>
</dbReference>
<keyword evidence="3" id="KW-0804">Transcription</keyword>
<dbReference type="GO" id="GO:0000978">
    <property type="term" value="F:RNA polymerase II cis-regulatory region sequence-specific DNA binding"/>
    <property type="evidence" value="ECO:0007669"/>
    <property type="project" value="TreeGrafter"/>
</dbReference>
<evidence type="ECO:0000256" key="4">
    <source>
        <dbReference type="ARBA" id="ARBA00023242"/>
    </source>
</evidence>
<feature type="compositionally biased region" description="Acidic residues" evidence="5">
    <location>
        <begin position="36"/>
        <end position="48"/>
    </location>
</feature>
<dbReference type="GO" id="GO:0019185">
    <property type="term" value="C:snRNA-activating protein complex"/>
    <property type="evidence" value="ECO:0007669"/>
    <property type="project" value="TreeGrafter"/>
</dbReference>
<feature type="region of interest" description="Disordered" evidence="5">
    <location>
        <begin position="128"/>
        <end position="155"/>
    </location>
</feature>
<feature type="region of interest" description="Disordered" evidence="5">
    <location>
        <begin position="27"/>
        <end position="53"/>
    </location>
</feature>
<protein>
    <submittedName>
        <fullName evidence="6">snRNA-activating protein complex subunit 4</fullName>
    </submittedName>
</protein>
<dbReference type="Proteomes" id="UP000424527">
    <property type="component" value="Unassembled WGS sequence"/>
</dbReference>
<keyword evidence="7" id="KW-1185">Reference proteome</keyword>
<keyword evidence="1" id="KW-0805">Transcription regulation</keyword>
<keyword evidence="4" id="KW-0539">Nucleus</keyword>
<evidence type="ECO:0000313" key="7">
    <source>
        <dbReference type="Proteomes" id="UP000424527"/>
    </source>
</evidence>
<evidence type="ECO:0000256" key="3">
    <source>
        <dbReference type="ARBA" id="ARBA00023163"/>
    </source>
</evidence>